<evidence type="ECO:0000313" key="2">
    <source>
        <dbReference type="EMBL" id="MDO9711492.1"/>
    </source>
</evidence>
<dbReference type="EMBL" id="JAUTWS010000029">
    <property type="protein sequence ID" value="MDO9711492.1"/>
    <property type="molecule type" value="Genomic_DNA"/>
</dbReference>
<organism evidence="2 3">
    <name type="scientific">Paracraurococcus lichenis</name>
    <dbReference type="NCBI Taxonomy" id="3064888"/>
    <lineage>
        <taxon>Bacteria</taxon>
        <taxon>Pseudomonadati</taxon>
        <taxon>Pseudomonadota</taxon>
        <taxon>Alphaproteobacteria</taxon>
        <taxon>Acetobacterales</taxon>
        <taxon>Roseomonadaceae</taxon>
        <taxon>Paracraurococcus</taxon>
    </lineage>
</organism>
<dbReference type="Gene3D" id="3.50.50.60">
    <property type="entry name" value="FAD/NAD(P)-binding domain"/>
    <property type="match status" value="1"/>
</dbReference>
<keyword evidence="2" id="KW-0560">Oxidoreductase</keyword>
<dbReference type="InterPro" id="IPR036291">
    <property type="entry name" value="NAD(P)-bd_dom_sf"/>
</dbReference>
<dbReference type="RefSeq" id="WP_305106351.1">
    <property type="nucleotide sequence ID" value="NZ_JAUTWS010000029.1"/>
</dbReference>
<gene>
    <name evidence="2" type="ORF">Q7A36_24305</name>
</gene>
<dbReference type="SUPFAM" id="SSF51735">
    <property type="entry name" value="NAD(P)-binding Rossmann-fold domains"/>
    <property type="match status" value="1"/>
</dbReference>
<dbReference type="InterPro" id="IPR038732">
    <property type="entry name" value="HpyO/CreE_NAD-binding"/>
</dbReference>
<evidence type="ECO:0000313" key="3">
    <source>
        <dbReference type="Proteomes" id="UP001243009"/>
    </source>
</evidence>
<dbReference type="GO" id="GO:0016491">
    <property type="term" value="F:oxidoreductase activity"/>
    <property type="evidence" value="ECO:0007669"/>
    <property type="project" value="UniProtKB-KW"/>
</dbReference>
<name>A0ABT9E5W7_9PROT</name>
<dbReference type="Proteomes" id="UP001243009">
    <property type="component" value="Unassembled WGS sequence"/>
</dbReference>
<accession>A0ABT9E5W7</accession>
<proteinExistence type="predicted"/>
<dbReference type="InterPro" id="IPR036188">
    <property type="entry name" value="FAD/NAD-bd_sf"/>
</dbReference>
<feature type="domain" description="FAD-dependent urate hydroxylase HpyO/Asp monooxygenase CreE-like FAD/NAD(P)-binding" evidence="1">
    <location>
        <begin position="35"/>
        <end position="179"/>
    </location>
</feature>
<dbReference type="EC" id="1.14.13.-" evidence="2"/>
<reference evidence="2 3" key="1">
    <citation type="submission" date="2023-08" db="EMBL/GenBank/DDBJ databases">
        <title>The draft genome sequence of Paracraurococcus sp. LOR1-02.</title>
        <authorList>
            <person name="Kingkaew E."/>
            <person name="Tanasupawat S."/>
        </authorList>
    </citation>
    <scope>NUCLEOTIDE SEQUENCE [LARGE SCALE GENOMIC DNA]</scope>
    <source>
        <strain evidence="2 3">LOR1-02</strain>
    </source>
</reference>
<dbReference type="Pfam" id="PF13454">
    <property type="entry name" value="NAD_binding_9"/>
    <property type="match status" value="1"/>
</dbReference>
<protein>
    <submittedName>
        <fullName evidence="2">NAD(P)/FAD-dependent oxidoreductase</fullName>
        <ecNumber evidence="2">1.14.13.-</ecNumber>
    </submittedName>
</protein>
<sequence>MTEHPLSPAIEALRLLGPFPDNWVPERPGIDHDVVIVGGGHTGAAFAFALQRAGIRRFSIIDAAPDEAGSGIWRTRARMTLLRTPKTLVGPELGVPGLSFQAWYESRHGRQAYADLPRIPRLDWADYLSSWFRAALGLTIRYGTRLLRIEPADDHLRLHLDDHGRQRIETARKVILGNGVDGSGYAYLPAVLARLPDALRAHTADAIDLSALRGKSVAILGGAASAFDAAGAVLEAGAREVHLFARRDHIAATPVIRARGYPGAYDNYPHLPDAIRWQQAFRYRRSGSTPPPDSVERTVRFPNFHLHLATEWLDAQVEAGRIVARLPGGSIPFDFAIAGTGFRVDLTRRPELADLTGDILLWRDRYTPPADEADEDLGAHPYLDIGHALLERRTGTAPQLGNIHLYNPGDFVSLGLPIGDVPSLRRGVPAVTAAISRDLFFADLDHHAARFAATPPPEFDPAAYRAALRLDDRRAAE</sequence>
<keyword evidence="3" id="KW-1185">Reference proteome</keyword>
<evidence type="ECO:0000259" key="1">
    <source>
        <dbReference type="Pfam" id="PF13454"/>
    </source>
</evidence>
<comment type="caution">
    <text evidence="2">The sequence shown here is derived from an EMBL/GenBank/DDBJ whole genome shotgun (WGS) entry which is preliminary data.</text>
</comment>
<dbReference type="SUPFAM" id="SSF51905">
    <property type="entry name" value="FAD/NAD(P)-binding domain"/>
    <property type="match status" value="1"/>
</dbReference>